<name>A0A7M2T554_STRCW</name>
<dbReference type="KEGG" id="schf:IPT68_29670"/>
<proteinExistence type="predicted"/>
<protein>
    <submittedName>
        <fullName evidence="1">Uncharacterized protein</fullName>
    </submittedName>
</protein>
<dbReference type="RefSeq" id="WP_189699907.1">
    <property type="nucleotide sequence ID" value="NZ_BMTA01000015.1"/>
</dbReference>
<organism evidence="1 2">
    <name type="scientific">Streptomyces chromofuscus</name>
    <dbReference type="NCBI Taxonomy" id="42881"/>
    <lineage>
        <taxon>Bacteria</taxon>
        <taxon>Bacillati</taxon>
        <taxon>Actinomycetota</taxon>
        <taxon>Actinomycetes</taxon>
        <taxon>Kitasatosporales</taxon>
        <taxon>Streptomycetaceae</taxon>
        <taxon>Streptomyces</taxon>
    </lineage>
</organism>
<evidence type="ECO:0000313" key="1">
    <source>
        <dbReference type="EMBL" id="QOV43817.1"/>
    </source>
</evidence>
<dbReference type="Proteomes" id="UP000594008">
    <property type="component" value="Chromosome"/>
</dbReference>
<keyword evidence="2" id="KW-1185">Reference proteome</keyword>
<evidence type="ECO:0000313" key="2">
    <source>
        <dbReference type="Proteomes" id="UP000594008"/>
    </source>
</evidence>
<sequence>MFKTTLFLAVQHLHPTGDAAGGGRHRGRRAHERLVLLGLPGSGRHRRVMEAELPGSDAQA</sequence>
<reference evidence="1 2" key="1">
    <citation type="submission" date="2020-10" db="EMBL/GenBank/DDBJ databases">
        <title>Streptomyces chromofuscus complate genome analysis.</title>
        <authorList>
            <person name="Anwar N."/>
        </authorList>
    </citation>
    <scope>NUCLEOTIDE SEQUENCE [LARGE SCALE GENOMIC DNA]</scope>
    <source>
        <strain evidence="1 2">DSM 40273</strain>
    </source>
</reference>
<dbReference type="EMBL" id="CP063374">
    <property type="protein sequence ID" value="QOV43817.1"/>
    <property type="molecule type" value="Genomic_DNA"/>
</dbReference>
<gene>
    <name evidence="1" type="ORF">IPT68_29670</name>
</gene>
<accession>A0A7M2T554</accession>
<dbReference type="AlphaFoldDB" id="A0A7M2T554"/>